<feature type="domain" description="Pseudouridine synthase RsuA/RluA-like" evidence="2">
    <location>
        <begin position="370"/>
        <end position="517"/>
    </location>
</feature>
<dbReference type="PANTHER" id="PTHR21600">
    <property type="entry name" value="MITOCHONDRIAL RNA PSEUDOURIDINE SYNTHASE"/>
    <property type="match status" value="1"/>
</dbReference>
<protein>
    <submittedName>
        <fullName evidence="3">tRNA pseudouridine32 synthase / 23S rRNA pseudouridine746 synthase</fullName>
    </submittedName>
</protein>
<dbReference type="PROSITE" id="PS01129">
    <property type="entry name" value="PSI_RLU"/>
    <property type="match status" value="1"/>
</dbReference>
<keyword evidence="4" id="KW-1185">Reference proteome</keyword>
<evidence type="ECO:0000256" key="1">
    <source>
        <dbReference type="SAM" id="Coils"/>
    </source>
</evidence>
<evidence type="ECO:0000259" key="2">
    <source>
        <dbReference type="Pfam" id="PF00849"/>
    </source>
</evidence>
<dbReference type="SUPFAM" id="SSF55120">
    <property type="entry name" value="Pseudouridine synthase"/>
    <property type="match status" value="1"/>
</dbReference>
<dbReference type="Pfam" id="PF00849">
    <property type="entry name" value="PseudoU_synth_2"/>
    <property type="match status" value="1"/>
</dbReference>
<dbReference type="GO" id="GO:0003723">
    <property type="term" value="F:RNA binding"/>
    <property type="evidence" value="ECO:0007669"/>
    <property type="project" value="InterPro"/>
</dbReference>
<dbReference type="InterPro" id="IPR020103">
    <property type="entry name" value="PsdUridine_synth_cat_dom_sf"/>
</dbReference>
<keyword evidence="1" id="KW-0175">Coiled coil</keyword>
<dbReference type="GO" id="GO:0009982">
    <property type="term" value="F:pseudouridine synthase activity"/>
    <property type="evidence" value="ECO:0007669"/>
    <property type="project" value="InterPro"/>
</dbReference>
<evidence type="ECO:0000313" key="3">
    <source>
        <dbReference type="EMBL" id="SMO85779.1"/>
    </source>
</evidence>
<dbReference type="InterPro" id="IPR006224">
    <property type="entry name" value="PsdUridine_synth_RluA-like_CS"/>
</dbReference>
<dbReference type="EMBL" id="FXTB01000010">
    <property type="protein sequence ID" value="SMO85779.1"/>
    <property type="molecule type" value="Genomic_DNA"/>
</dbReference>
<gene>
    <name evidence="3" type="ORF">SAMN06265379_11048</name>
</gene>
<proteinExistence type="predicted"/>
<dbReference type="Gene3D" id="3.30.2350.10">
    <property type="entry name" value="Pseudouridine synthase"/>
    <property type="match status" value="1"/>
</dbReference>
<dbReference type="OrthoDB" id="9807829at2"/>
<dbReference type="AlphaFoldDB" id="A0A521EPC2"/>
<dbReference type="PANTHER" id="PTHR21600:SF89">
    <property type="entry name" value="RIBOSOMAL LARGE SUBUNIT PSEUDOURIDINE SYNTHASE A"/>
    <property type="match status" value="1"/>
</dbReference>
<dbReference type="InterPro" id="IPR050188">
    <property type="entry name" value="RluA_PseudoU_synthase"/>
</dbReference>
<accession>A0A521EPC2</accession>
<evidence type="ECO:0000313" key="4">
    <source>
        <dbReference type="Proteomes" id="UP000319040"/>
    </source>
</evidence>
<feature type="coiled-coil region" evidence="1">
    <location>
        <begin position="120"/>
        <end position="181"/>
    </location>
</feature>
<dbReference type="InterPro" id="IPR006145">
    <property type="entry name" value="PsdUridine_synth_RsuA/RluA"/>
</dbReference>
<dbReference type="Proteomes" id="UP000319040">
    <property type="component" value="Unassembled WGS sequence"/>
</dbReference>
<sequence length="564" mass="64927">MHAYQSMANCFTYFTENTAHIELPQKFTYPFYYEPHPLCVLAANQLQHHLLTQTDWQHDFGLDHYVEGTNIGKMFGVLVVQKQNGELGFLSAFSGKLADTNHLPGFVPPIYDLLKKDGFFRKEEDRISCINQQIEALENETDFLIWKQKCIRDKSQCEKELKAYRQLMKTAKNERKQRRNTALHKMGQSDFDLLAEKLKQESLKQQFDYKVLRKHWNEKLNHNQKKLDGFNEKIKVLKEERKVRSAALQQKLFDQYQFLNKKGETIGVGEIFARTTQKVPPAGAGDCAAPKLLQFAFTNQLKPLALAEFWWGQSPRSEIRRHKNFYPSCRGKCEPILGHMLAGITMDENPIKSPTAKDDDLKIIFEDEYIAVINKPAGFLSVPGKATEDSVYLRMQKKFPHATGPLLVHRLDMSTSGLILMAKDKDIHKNLQQQFLERTVQKRYVALLDGIIARDEGFIDLPLRVDLQDRPRQLVCYQHGKAAKTKFKVIGHIEGKTKIHFFPITGRTHQLRVHAAHPQGLGTPIVGDDLYGNKNTRLFLHAEYLAFRHPVSDKAIKVMANPDF</sequence>
<reference evidence="3 4" key="1">
    <citation type="submission" date="2017-05" db="EMBL/GenBank/DDBJ databases">
        <authorList>
            <person name="Varghese N."/>
            <person name="Submissions S."/>
        </authorList>
    </citation>
    <scope>NUCLEOTIDE SEQUENCE [LARGE SCALE GENOMIC DNA]</scope>
    <source>
        <strain evidence="3 4">DSM 27040</strain>
    </source>
</reference>
<name>A0A521EPC2_SACCC</name>
<dbReference type="GO" id="GO:0140098">
    <property type="term" value="F:catalytic activity, acting on RNA"/>
    <property type="evidence" value="ECO:0007669"/>
    <property type="project" value="UniProtKB-ARBA"/>
</dbReference>
<dbReference type="CDD" id="cd02869">
    <property type="entry name" value="PseudoU_synth_RluA_like"/>
    <property type="match status" value="1"/>
</dbReference>
<organism evidence="3 4">
    <name type="scientific">Saccharicrinis carchari</name>
    <dbReference type="NCBI Taxonomy" id="1168039"/>
    <lineage>
        <taxon>Bacteria</taxon>
        <taxon>Pseudomonadati</taxon>
        <taxon>Bacteroidota</taxon>
        <taxon>Bacteroidia</taxon>
        <taxon>Marinilabiliales</taxon>
        <taxon>Marinilabiliaceae</taxon>
        <taxon>Saccharicrinis</taxon>
    </lineage>
</organism>
<dbReference type="GO" id="GO:0000455">
    <property type="term" value="P:enzyme-directed rRNA pseudouridine synthesis"/>
    <property type="evidence" value="ECO:0007669"/>
    <property type="project" value="TreeGrafter"/>
</dbReference>